<organism evidence="3 4">
    <name type="scientific">Hevea brasiliensis</name>
    <name type="common">Para rubber tree</name>
    <name type="synonym">Siphonia brasiliensis</name>
    <dbReference type="NCBI Taxonomy" id="3981"/>
    <lineage>
        <taxon>Eukaryota</taxon>
        <taxon>Viridiplantae</taxon>
        <taxon>Streptophyta</taxon>
        <taxon>Embryophyta</taxon>
        <taxon>Tracheophyta</taxon>
        <taxon>Spermatophyta</taxon>
        <taxon>Magnoliopsida</taxon>
        <taxon>eudicotyledons</taxon>
        <taxon>Gunneridae</taxon>
        <taxon>Pentapetalae</taxon>
        <taxon>rosids</taxon>
        <taxon>fabids</taxon>
        <taxon>Malpighiales</taxon>
        <taxon>Euphorbiaceae</taxon>
        <taxon>Crotonoideae</taxon>
        <taxon>Micrandreae</taxon>
        <taxon>Hevea</taxon>
    </lineage>
</organism>
<evidence type="ECO:0008006" key="5">
    <source>
        <dbReference type="Google" id="ProtNLM"/>
    </source>
</evidence>
<sequence>MDHIILKERDLEVDLENGVNASVDDQSKDSISGVKIQAKELLAKIRGIFVDGTMKGEEGLNYCSDAPEQVNLDGEKTVGNVEKKVVKEKHKMMSNKKASKPPRPPRGPSLDAADQQLIKEITELAMLKRARVERIRALKKMKAAKASSSSNSYVFAMVFTILFCLVIIFQGMSSRVTSVNMQRSPLSAETAESGLIAVQYFGNPSASDPNGPPSESPNSIKPIAGFDPLENPRRAVG</sequence>
<keyword evidence="4" id="KW-1185">Reference proteome</keyword>
<feature type="region of interest" description="Disordered" evidence="1">
    <location>
        <begin position="202"/>
        <end position="237"/>
    </location>
</feature>
<feature type="transmembrane region" description="Helical" evidence="2">
    <location>
        <begin position="153"/>
        <end position="173"/>
    </location>
</feature>
<feature type="compositionally biased region" description="Basic residues" evidence="1">
    <location>
        <begin position="89"/>
        <end position="100"/>
    </location>
</feature>
<accession>A0ABQ9MSE9</accession>
<gene>
    <name evidence="3" type="ORF">P3X46_005837</name>
</gene>
<keyword evidence="2" id="KW-0472">Membrane</keyword>
<dbReference type="Proteomes" id="UP001174677">
    <property type="component" value="Chromosome 4"/>
</dbReference>
<evidence type="ECO:0000313" key="4">
    <source>
        <dbReference type="Proteomes" id="UP001174677"/>
    </source>
</evidence>
<evidence type="ECO:0000256" key="2">
    <source>
        <dbReference type="SAM" id="Phobius"/>
    </source>
</evidence>
<dbReference type="PANTHER" id="PTHR34188">
    <property type="entry name" value="OS01G0299500 PROTEIN"/>
    <property type="match status" value="1"/>
</dbReference>
<protein>
    <recommendedName>
        <fullName evidence="5">Transmembrane protein</fullName>
    </recommendedName>
</protein>
<dbReference type="PANTHER" id="PTHR34188:SF20">
    <property type="entry name" value="PROTEIN, PUTATIVE-RELATED"/>
    <property type="match status" value="1"/>
</dbReference>
<reference evidence="3" key="1">
    <citation type="journal article" date="2023" name="Plant Biotechnol. J.">
        <title>Chromosome-level wild Hevea brasiliensis genome provides new tools for genomic-assisted breeding and valuable loci to elevate rubber yield.</title>
        <authorList>
            <person name="Cheng H."/>
            <person name="Song X."/>
            <person name="Hu Y."/>
            <person name="Wu T."/>
            <person name="Yang Q."/>
            <person name="An Z."/>
            <person name="Feng S."/>
            <person name="Deng Z."/>
            <person name="Wu W."/>
            <person name="Zeng X."/>
            <person name="Tu M."/>
            <person name="Wang X."/>
            <person name="Huang H."/>
        </authorList>
    </citation>
    <scope>NUCLEOTIDE SEQUENCE</scope>
    <source>
        <strain evidence="3">MT/VB/25A 57/8</strain>
    </source>
</reference>
<evidence type="ECO:0000313" key="3">
    <source>
        <dbReference type="EMBL" id="KAJ9181779.1"/>
    </source>
</evidence>
<proteinExistence type="predicted"/>
<comment type="caution">
    <text evidence="3">The sequence shown here is derived from an EMBL/GenBank/DDBJ whole genome shotgun (WGS) entry which is preliminary data.</text>
</comment>
<keyword evidence="2" id="KW-1133">Transmembrane helix</keyword>
<evidence type="ECO:0000256" key="1">
    <source>
        <dbReference type="SAM" id="MobiDB-lite"/>
    </source>
</evidence>
<feature type="region of interest" description="Disordered" evidence="1">
    <location>
        <begin position="89"/>
        <end position="111"/>
    </location>
</feature>
<name>A0ABQ9MSE9_HEVBR</name>
<dbReference type="EMBL" id="JARPOI010000004">
    <property type="protein sequence ID" value="KAJ9181779.1"/>
    <property type="molecule type" value="Genomic_DNA"/>
</dbReference>
<keyword evidence="2" id="KW-0812">Transmembrane</keyword>